<reference evidence="2" key="1">
    <citation type="submission" date="2023-03" db="EMBL/GenBank/DDBJ databases">
        <authorList>
            <person name="Julca I."/>
        </authorList>
    </citation>
    <scope>NUCLEOTIDE SEQUENCE</scope>
</reference>
<evidence type="ECO:0000256" key="1">
    <source>
        <dbReference type="SAM" id="MobiDB-lite"/>
    </source>
</evidence>
<feature type="compositionally biased region" description="Basic and acidic residues" evidence="1">
    <location>
        <begin position="30"/>
        <end position="40"/>
    </location>
</feature>
<feature type="compositionally biased region" description="Basic and acidic residues" evidence="1">
    <location>
        <begin position="73"/>
        <end position="88"/>
    </location>
</feature>
<accession>A0AAV1DEW6</accession>
<keyword evidence="3" id="KW-1185">Reference proteome</keyword>
<sequence length="164" mass="17802">MGGLCLIKSSVGSPTTMLDDDGGEEDGDGDEFKSIRDRLNLGENPPTLNFAKGKRKIHNEDPKATNGAPLKMVKSENEVKPDKNETPTKRTVTPTHQPSTETTSHIRTFKVSNSHGTSIVVMMLPDNDAASLDPATRGTLRGRYIGPKTNITLFSWATDTAHLN</sequence>
<dbReference type="EMBL" id="OX459122">
    <property type="protein sequence ID" value="CAI9106406.1"/>
    <property type="molecule type" value="Genomic_DNA"/>
</dbReference>
<feature type="region of interest" description="Disordered" evidence="1">
    <location>
        <begin position="1"/>
        <end position="103"/>
    </location>
</feature>
<organism evidence="2 3">
    <name type="scientific">Oldenlandia corymbosa var. corymbosa</name>
    <dbReference type="NCBI Taxonomy" id="529605"/>
    <lineage>
        <taxon>Eukaryota</taxon>
        <taxon>Viridiplantae</taxon>
        <taxon>Streptophyta</taxon>
        <taxon>Embryophyta</taxon>
        <taxon>Tracheophyta</taxon>
        <taxon>Spermatophyta</taxon>
        <taxon>Magnoliopsida</taxon>
        <taxon>eudicotyledons</taxon>
        <taxon>Gunneridae</taxon>
        <taxon>Pentapetalae</taxon>
        <taxon>asterids</taxon>
        <taxon>lamiids</taxon>
        <taxon>Gentianales</taxon>
        <taxon>Rubiaceae</taxon>
        <taxon>Rubioideae</taxon>
        <taxon>Spermacoceae</taxon>
        <taxon>Hedyotis-Oldenlandia complex</taxon>
        <taxon>Oldenlandia</taxon>
    </lineage>
</organism>
<dbReference type="Proteomes" id="UP001161247">
    <property type="component" value="Chromosome 5"/>
</dbReference>
<proteinExistence type="predicted"/>
<protein>
    <submittedName>
        <fullName evidence="2">OLC1v1005555C1</fullName>
    </submittedName>
</protein>
<feature type="compositionally biased region" description="Polar residues" evidence="1">
    <location>
        <begin position="89"/>
        <end position="103"/>
    </location>
</feature>
<evidence type="ECO:0000313" key="3">
    <source>
        <dbReference type="Proteomes" id="UP001161247"/>
    </source>
</evidence>
<feature type="compositionally biased region" description="Acidic residues" evidence="1">
    <location>
        <begin position="18"/>
        <end position="29"/>
    </location>
</feature>
<evidence type="ECO:0000313" key="2">
    <source>
        <dbReference type="EMBL" id="CAI9106406.1"/>
    </source>
</evidence>
<gene>
    <name evidence="2" type="ORF">OLC1_LOCUS14905</name>
</gene>
<dbReference type="AlphaFoldDB" id="A0AAV1DEW6"/>
<name>A0AAV1DEW6_OLDCO</name>